<evidence type="ECO:0000313" key="2">
    <source>
        <dbReference type="Proteomes" id="UP000053660"/>
    </source>
</evidence>
<dbReference type="GO" id="GO:0046975">
    <property type="term" value="F:histone H3K36 methyltransferase activity"/>
    <property type="evidence" value="ECO:0007669"/>
    <property type="project" value="TreeGrafter"/>
</dbReference>
<dbReference type="GO" id="GO:0003690">
    <property type="term" value="F:double-stranded DNA binding"/>
    <property type="evidence" value="ECO:0007669"/>
    <property type="project" value="TreeGrafter"/>
</dbReference>
<dbReference type="GO" id="GO:0006303">
    <property type="term" value="P:double-strand break repair via nonhomologous end joining"/>
    <property type="evidence" value="ECO:0007669"/>
    <property type="project" value="TreeGrafter"/>
</dbReference>
<organism evidence="1 2">
    <name type="scientific">Oesophagostomum dentatum</name>
    <name type="common">Nodular worm</name>
    <dbReference type="NCBI Taxonomy" id="61180"/>
    <lineage>
        <taxon>Eukaryota</taxon>
        <taxon>Metazoa</taxon>
        <taxon>Ecdysozoa</taxon>
        <taxon>Nematoda</taxon>
        <taxon>Chromadorea</taxon>
        <taxon>Rhabditida</taxon>
        <taxon>Rhabditina</taxon>
        <taxon>Rhabditomorpha</taxon>
        <taxon>Strongyloidea</taxon>
        <taxon>Strongylidae</taxon>
        <taxon>Oesophagostomum</taxon>
    </lineage>
</organism>
<dbReference type="Gene3D" id="3.30.420.10">
    <property type="entry name" value="Ribonuclease H-like superfamily/Ribonuclease H"/>
    <property type="match status" value="1"/>
</dbReference>
<sequence length="120" mass="13917">MAMIETDRHLTIREPAEKTSASIGTVHEHIIKVELVQKKLDVLVSHELKQIHLTQRVIICNLQFKRNEYDPFLKRIVTDDEKWIVYNNFTRSRSVSDILILNIGPSLEIVTAPQRSAENK</sequence>
<gene>
    <name evidence="1" type="ORF">OESDEN_02296</name>
</gene>
<dbReference type="GO" id="GO:0015074">
    <property type="term" value="P:DNA integration"/>
    <property type="evidence" value="ECO:0007669"/>
    <property type="project" value="TreeGrafter"/>
</dbReference>
<accession>A0A0B1TNR4</accession>
<protein>
    <submittedName>
        <fullName evidence="1">Uncharacterized protein</fullName>
    </submittedName>
</protein>
<dbReference type="GO" id="GO:0003697">
    <property type="term" value="F:single-stranded DNA binding"/>
    <property type="evidence" value="ECO:0007669"/>
    <property type="project" value="TreeGrafter"/>
</dbReference>
<dbReference type="InterPro" id="IPR052709">
    <property type="entry name" value="Transposase-MT_Hybrid"/>
</dbReference>
<dbReference type="GO" id="GO:0035861">
    <property type="term" value="C:site of double-strand break"/>
    <property type="evidence" value="ECO:0007669"/>
    <property type="project" value="TreeGrafter"/>
</dbReference>
<dbReference type="GO" id="GO:0044774">
    <property type="term" value="P:mitotic DNA integrity checkpoint signaling"/>
    <property type="evidence" value="ECO:0007669"/>
    <property type="project" value="TreeGrafter"/>
</dbReference>
<proteinExistence type="predicted"/>
<dbReference type="EMBL" id="KN549407">
    <property type="protein sequence ID" value="KHJ97726.1"/>
    <property type="molecule type" value="Genomic_DNA"/>
</dbReference>
<dbReference type="PANTHER" id="PTHR46060:SF2">
    <property type="entry name" value="HISTONE-LYSINE N-METHYLTRANSFERASE SETMAR"/>
    <property type="match status" value="1"/>
</dbReference>
<dbReference type="OrthoDB" id="5866913at2759"/>
<name>A0A0B1TNR4_OESDE</name>
<evidence type="ECO:0000313" key="1">
    <source>
        <dbReference type="EMBL" id="KHJ97726.1"/>
    </source>
</evidence>
<dbReference type="PANTHER" id="PTHR46060">
    <property type="entry name" value="MARINER MOS1 TRANSPOSASE-LIKE PROTEIN"/>
    <property type="match status" value="1"/>
</dbReference>
<dbReference type="InterPro" id="IPR036397">
    <property type="entry name" value="RNaseH_sf"/>
</dbReference>
<dbReference type="GO" id="GO:0000014">
    <property type="term" value="F:single-stranded DNA endodeoxyribonuclease activity"/>
    <property type="evidence" value="ECO:0007669"/>
    <property type="project" value="TreeGrafter"/>
</dbReference>
<keyword evidence="2" id="KW-1185">Reference proteome</keyword>
<dbReference type="GO" id="GO:0031297">
    <property type="term" value="P:replication fork processing"/>
    <property type="evidence" value="ECO:0007669"/>
    <property type="project" value="TreeGrafter"/>
</dbReference>
<dbReference type="GO" id="GO:0044547">
    <property type="term" value="F:DNA topoisomerase binding"/>
    <property type="evidence" value="ECO:0007669"/>
    <property type="project" value="TreeGrafter"/>
</dbReference>
<dbReference type="GO" id="GO:0000793">
    <property type="term" value="C:condensed chromosome"/>
    <property type="evidence" value="ECO:0007669"/>
    <property type="project" value="TreeGrafter"/>
</dbReference>
<reference evidence="1 2" key="1">
    <citation type="submission" date="2014-03" db="EMBL/GenBank/DDBJ databases">
        <title>Draft genome of the hookworm Oesophagostomum dentatum.</title>
        <authorList>
            <person name="Mitreva M."/>
        </authorList>
    </citation>
    <scope>NUCLEOTIDE SEQUENCE [LARGE SCALE GENOMIC DNA]</scope>
    <source>
        <strain evidence="1 2">OD-Hann</strain>
    </source>
</reference>
<dbReference type="GO" id="GO:0000729">
    <property type="term" value="P:DNA double-strand break processing"/>
    <property type="evidence" value="ECO:0007669"/>
    <property type="project" value="TreeGrafter"/>
</dbReference>
<dbReference type="AlphaFoldDB" id="A0A0B1TNR4"/>
<dbReference type="Proteomes" id="UP000053660">
    <property type="component" value="Unassembled WGS sequence"/>
</dbReference>
<dbReference type="GO" id="GO:0005634">
    <property type="term" value="C:nucleus"/>
    <property type="evidence" value="ECO:0007669"/>
    <property type="project" value="TreeGrafter"/>
</dbReference>
<dbReference type="GO" id="GO:0042800">
    <property type="term" value="F:histone H3K4 methyltransferase activity"/>
    <property type="evidence" value="ECO:0007669"/>
    <property type="project" value="TreeGrafter"/>
</dbReference>